<evidence type="ECO:0008006" key="4">
    <source>
        <dbReference type="Google" id="ProtNLM"/>
    </source>
</evidence>
<evidence type="ECO:0000313" key="3">
    <source>
        <dbReference type="Proteomes" id="UP001236652"/>
    </source>
</evidence>
<gene>
    <name evidence="2" type="ORF">QNI29_07685</name>
</gene>
<keyword evidence="1" id="KW-0472">Membrane</keyword>
<keyword evidence="1" id="KW-1133">Transmembrane helix</keyword>
<organism evidence="2 3">
    <name type="scientific">Pontibacillus chungwhensis</name>
    <dbReference type="NCBI Taxonomy" id="265426"/>
    <lineage>
        <taxon>Bacteria</taxon>
        <taxon>Bacillati</taxon>
        <taxon>Bacillota</taxon>
        <taxon>Bacilli</taxon>
        <taxon>Bacillales</taxon>
        <taxon>Bacillaceae</taxon>
        <taxon>Pontibacillus</taxon>
    </lineage>
</organism>
<dbReference type="RefSeq" id="WP_231415794.1">
    <property type="nucleotide sequence ID" value="NZ_CP126446.1"/>
</dbReference>
<name>A0ABY8V1L4_9BACI</name>
<accession>A0ABY8V1L4</accession>
<reference evidence="2 3" key="1">
    <citation type="submission" date="2023-05" db="EMBL/GenBank/DDBJ databases">
        <title>Comparative genomics reveals the evidence of polycyclic aromatic hydrocarbons degradation in moderately halophilic genus Pontibacillus.</title>
        <authorList>
            <person name="Yang H."/>
            <person name="Qian Z."/>
        </authorList>
    </citation>
    <scope>NUCLEOTIDE SEQUENCE [LARGE SCALE GENOMIC DNA]</scope>
    <source>
        <strain evidence="3">HN14</strain>
    </source>
</reference>
<keyword evidence="1" id="KW-0812">Transmembrane</keyword>
<keyword evidence="3" id="KW-1185">Reference proteome</keyword>
<feature type="transmembrane region" description="Helical" evidence="1">
    <location>
        <begin position="76"/>
        <end position="94"/>
    </location>
</feature>
<evidence type="ECO:0000256" key="1">
    <source>
        <dbReference type="SAM" id="Phobius"/>
    </source>
</evidence>
<feature type="transmembrane region" description="Helical" evidence="1">
    <location>
        <begin position="6"/>
        <end position="23"/>
    </location>
</feature>
<feature type="transmembrane region" description="Helical" evidence="1">
    <location>
        <begin position="53"/>
        <end position="70"/>
    </location>
</feature>
<evidence type="ECO:0000313" key="2">
    <source>
        <dbReference type="EMBL" id="WIF99528.1"/>
    </source>
</evidence>
<dbReference type="Proteomes" id="UP001236652">
    <property type="component" value="Chromosome"/>
</dbReference>
<sequence>MVEGFISIVFMIPLYGCLLWSYYEPEESVLMGQRWMYKEEPEISEQSIRYTKFSSLAIMIGMPIIIFSLLTEFYILRFSMVILPVVLFVGWLKITADEEEY</sequence>
<proteinExistence type="predicted"/>
<protein>
    <recommendedName>
        <fullName evidence="4">DUF3784 domain-containing protein</fullName>
    </recommendedName>
</protein>
<dbReference type="EMBL" id="CP126446">
    <property type="protein sequence ID" value="WIF99528.1"/>
    <property type="molecule type" value="Genomic_DNA"/>
</dbReference>